<evidence type="ECO:0000313" key="10">
    <source>
        <dbReference type="Proteomes" id="UP000255367"/>
    </source>
</evidence>
<dbReference type="PANTHER" id="PTHR30332:SF24">
    <property type="entry name" value="SECRETIN GSPD-RELATED"/>
    <property type="match status" value="1"/>
</dbReference>
<evidence type="ECO:0000256" key="1">
    <source>
        <dbReference type="ARBA" id="ARBA00004370"/>
    </source>
</evidence>
<keyword evidence="2" id="KW-0732">Signal</keyword>
<evidence type="ECO:0000259" key="8">
    <source>
        <dbReference type="Pfam" id="PF03958"/>
    </source>
</evidence>
<gene>
    <name evidence="9" type="primary">pilQ</name>
    <name evidence="9" type="ORF">NCTC12020_00143</name>
</gene>
<dbReference type="GO" id="GO:0009279">
    <property type="term" value="C:cell outer membrane"/>
    <property type="evidence" value="ECO:0007669"/>
    <property type="project" value="UniProtKB-SubCell"/>
</dbReference>
<dbReference type="Proteomes" id="UP000255367">
    <property type="component" value="Unassembled WGS sequence"/>
</dbReference>
<dbReference type="PROSITE" id="PS00875">
    <property type="entry name" value="T2SP_D"/>
    <property type="match status" value="1"/>
</dbReference>
<dbReference type="OrthoDB" id="9779724at2"/>
<dbReference type="InterPro" id="IPR004846">
    <property type="entry name" value="T2SS/T3SS_dom"/>
</dbReference>
<keyword evidence="6" id="KW-0812">Transmembrane</keyword>
<dbReference type="GO" id="GO:0015627">
    <property type="term" value="C:type II protein secretion system complex"/>
    <property type="evidence" value="ECO:0007669"/>
    <property type="project" value="TreeGrafter"/>
</dbReference>
<dbReference type="PRINTS" id="PR00811">
    <property type="entry name" value="BCTERIALGSPD"/>
</dbReference>
<keyword evidence="3 6" id="KW-0472">Membrane</keyword>
<evidence type="ECO:0000256" key="3">
    <source>
        <dbReference type="ARBA" id="ARBA00023136"/>
    </source>
</evidence>
<dbReference type="EMBL" id="UHIO01000001">
    <property type="protein sequence ID" value="SUP39822.1"/>
    <property type="molecule type" value="Genomic_DNA"/>
</dbReference>
<dbReference type="Gene3D" id="3.55.50.30">
    <property type="match status" value="1"/>
</dbReference>
<dbReference type="Pfam" id="PF00263">
    <property type="entry name" value="Secretin"/>
    <property type="match status" value="1"/>
</dbReference>
<evidence type="ECO:0000256" key="5">
    <source>
        <dbReference type="RuleBase" id="RU004004"/>
    </source>
</evidence>
<dbReference type="GO" id="GO:0009306">
    <property type="term" value="P:protein secretion"/>
    <property type="evidence" value="ECO:0007669"/>
    <property type="project" value="InterPro"/>
</dbReference>
<comment type="subcellular location">
    <subcellularLocation>
        <location evidence="5">Cell outer membrane</location>
    </subcellularLocation>
    <subcellularLocation>
        <location evidence="1">Membrane</location>
    </subcellularLocation>
</comment>
<organism evidence="9 10">
    <name type="scientific">Veillonella criceti</name>
    <dbReference type="NCBI Taxonomy" id="103891"/>
    <lineage>
        <taxon>Bacteria</taxon>
        <taxon>Bacillati</taxon>
        <taxon>Bacillota</taxon>
        <taxon>Negativicutes</taxon>
        <taxon>Veillonellales</taxon>
        <taxon>Veillonellaceae</taxon>
        <taxon>Veillonella</taxon>
    </lineage>
</organism>
<protein>
    <submittedName>
        <fullName evidence="9">Type IV pilus biogenesis and competence protein pilQ</fullName>
    </submittedName>
</protein>
<keyword evidence="5" id="KW-0813">Transport</keyword>
<dbReference type="AlphaFoldDB" id="A0A380NFI5"/>
<reference evidence="9 10" key="1">
    <citation type="submission" date="2018-06" db="EMBL/GenBank/DDBJ databases">
        <authorList>
            <consortium name="Pathogen Informatics"/>
            <person name="Doyle S."/>
        </authorList>
    </citation>
    <scope>NUCLEOTIDE SEQUENCE [LARGE SCALE GENOMIC DNA]</scope>
    <source>
        <strain evidence="9 10">NCTC12020</strain>
    </source>
</reference>
<dbReference type="InterPro" id="IPR050810">
    <property type="entry name" value="Bact_Secretion_Sys_Channel"/>
</dbReference>
<dbReference type="InterPro" id="IPR001775">
    <property type="entry name" value="GspD/PilQ"/>
</dbReference>
<dbReference type="PANTHER" id="PTHR30332">
    <property type="entry name" value="PROBABLE GENERAL SECRETION PATHWAY PROTEIN D"/>
    <property type="match status" value="1"/>
</dbReference>
<dbReference type="InterPro" id="IPR004845">
    <property type="entry name" value="T2SS_GspD_CS"/>
</dbReference>
<evidence type="ECO:0000256" key="2">
    <source>
        <dbReference type="ARBA" id="ARBA00022729"/>
    </source>
</evidence>
<dbReference type="Pfam" id="PF03958">
    <property type="entry name" value="Secretin_N"/>
    <property type="match status" value="1"/>
</dbReference>
<feature type="domain" description="Type II/III secretion system secretin-like" evidence="7">
    <location>
        <begin position="257"/>
        <end position="414"/>
    </location>
</feature>
<evidence type="ECO:0000256" key="6">
    <source>
        <dbReference type="SAM" id="Phobius"/>
    </source>
</evidence>
<feature type="domain" description="NolW-like" evidence="8">
    <location>
        <begin position="137"/>
        <end position="195"/>
    </location>
</feature>
<feature type="transmembrane region" description="Helical" evidence="6">
    <location>
        <begin position="29"/>
        <end position="47"/>
    </location>
</feature>
<evidence type="ECO:0000256" key="4">
    <source>
        <dbReference type="RuleBase" id="RU004003"/>
    </source>
</evidence>
<evidence type="ECO:0000313" key="9">
    <source>
        <dbReference type="EMBL" id="SUP39822.1"/>
    </source>
</evidence>
<accession>A0A380NFI5</accession>
<sequence length="423" mass="46585">MKQGCRVVNRSSQYVTSIVMKKTKLGWSFYKLVKACLLGLCFLQFYLCGESVSALSMTVNNGNLASLVQSIARSEGLAITGTETLTGNVSIRLNEPNGVAALQRLARLKHFTLYEEEGLWIVDGQGMGDKESRVATVISPKHVSALTLSDALKAIVPEKNIRVVKGANQVMLYSTPAELRQVHDVLPTLDVQPKQIRLEVAVVAFERSYLKETGIQWSWQSITGHGEDTTNSYGAIRFGRAPSGTPYTFWFKPELSAQETTDKTVLIARPSIMALNGEEAKILIGDRIPVLEEVKDGTESRTTTRYEEAGIRLTCTPYVTEDKGIEATIHAEVSSPALVSEMKAYRITTREAHTKVHLQSGDVLVIGGLMDNREGKQFSKIPILGDIPLLGKLFQHARRTKDSVELCIFVKAEAIEDPITSSL</sequence>
<keyword evidence="6" id="KW-1133">Transmembrane helix</keyword>
<keyword evidence="10" id="KW-1185">Reference proteome</keyword>
<comment type="similarity">
    <text evidence="4">Belongs to the bacterial secretin family.</text>
</comment>
<evidence type="ECO:0000259" key="7">
    <source>
        <dbReference type="Pfam" id="PF00263"/>
    </source>
</evidence>
<name>A0A380NFI5_9FIRM</name>
<proteinExistence type="inferred from homology"/>
<dbReference type="InterPro" id="IPR005644">
    <property type="entry name" value="NolW-like"/>
</dbReference>